<name>A0A4Z1K8Z8_9HELO</name>
<evidence type="ECO:0000256" key="1">
    <source>
        <dbReference type="SAM" id="MobiDB-lite"/>
    </source>
</evidence>
<gene>
    <name evidence="2" type="ORF">BPOR_0972g00020</name>
</gene>
<evidence type="ECO:0008006" key="4">
    <source>
        <dbReference type="Google" id="ProtNLM"/>
    </source>
</evidence>
<reference evidence="2 3" key="1">
    <citation type="submission" date="2017-12" db="EMBL/GenBank/DDBJ databases">
        <title>Comparative genomics of Botrytis spp.</title>
        <authorList>
            <person name="Valero-Jimenez C.A."/>
            <person name="Tapia P."/>
            <person name="Veloso J."/>
            <person name="Silva-Moreno E."/>
            <person name="Staats M."/>
            <person name="Valdes J.H."/>
            <person name="Van Kan J.A.L."/>
        </authorList>
    </citation>
    <scope>NUCLEOTIDE SEQUENCE [LARGE SCALE GENOMIC DNA]</scope>
    <source>
        <strain evidence="2 3">MUCL3349</strain>
    </source>
</reference>
<sequence>MALEVIGGIASILQLAGTVYTISKTLYEVGEALSNAPSDIKELAGDLETFSDELHLLSTLLHSKDGRYADRVYRLTAKIIGDCATICTKIDRIIRKLRSGSVLAKTKWLYKEKEIMKLLARLRDLKLSLMGTLSVLSALRADSMIDSLGINNPSLIGGQNKHGLSTKTRMQVEDTRLKLASISMKDTTGASSGPKPMLTLSASSISGGSSPILSTSATSATYVGLPPTRMPSTTSFSASSFISMAVMPNSIPPILNAQANQSVDSFHSALSNQDQDSLDGQMNTEEWANNLPIPSNLSAITEPTDPAEISPHQKVKNKPQELGRDRLEADLEDVPSPSDNTYSRRFYAYGSGVVLGSSMGWEKHHSDFGDDGPLLEEVDGYVISPAYSPASPIYNSMEADSFPIQADTTLLSLTGEEAILFSQVQSGFGRGSLDVPSVQARHTATQANSPGLSKCLPQKLDLTNQEMQLRLLEDQNNRRLEMAKREQQNSHQQFLKTSHQENLESAPPKLNIPTNELACRDYQRQLVLIEKENKDRLALTEQKQQSSTQRPRRIQIQHQQLMAQLSPHRRLGVPDRVPGVDFERCHNIEACQSMETSANIPPGLCELVNEDLLPKPQPKEIQMRSQASQKAYKRYGQPSYPSISLCGKSEPRGPMEFPPYYTDGISGQVFKSPKSDELNDIFTFNFQNEIYNKGLGGFWHRGLMNVESLDAVIWRNLQRYLIRERVYTTLEAGSNSLVANLDWSATPYKERITLRRQMFPRAACSIQKILDVLAVTEEIIGLSIGAIAWACLLGAVENLLSLDPNWTVDPPVKIITEMSEIVSKIARYTVMENIYAQWKGMSLNKDYEHFLINLSTHILIYLGAFVPSLSENSTNADMKPYFDKIIDADTACRGFTVIVSAESTTIDRKRSFEEFSDDSGDTDDLDGAILRVDGDDEVNNMPSSAKRIRL</sequence>
<dbReference type="InterPro" id="IPR039327">
    <property type="entry name" value="CON7-like"/>
</dbReference>
<keyword evidence="3" id="KW-1185">Reference proteome</keyword>
<dbReference type="PANTHER" id="PTHR36167:SF3">
    <property type="entry name" value="C2H2 FINGER DOMAIN TRANSCRIPTION FACTOR (EUROFUNG)-RELATED"/>
    <property type="match status" value="1"/>
</dbReference>
<accession>A0A4Z1K8Z8</accession>
<dbReference type="GO" id="GO:0006355">
    <property type="term" value="P:regulation of DNA-templated transcription"/>
    <property type="evidence" value="ECO:0007669"/>
    <property type="project" value="InterPro"/>
</dbReference>
<dbReference type="EMBL" id="PQXO01000966">
    <property type="protein sequence ID" value="TGO81918.1"/>
    <property type="molecule type" value="Genomic_DNA"/>
</dbReference>
<proteinExistence type="predicted"/>
<feature type="region of interest" description="Disordered" evidence="1">
    <location>
        <begin position="294"/>
        <end position="323"/>
    </location>
</feature>
<comment type="caution">
    <text evidence="2">The sequence shown here is derived from an EMBL/GenBank/DDBJ whole genome shotgun (WGS) entry which is preliminary data.</text>
</comment>
<dbReference type="PANTHER" id="PTHR36167">
    <property type="entry name" value="C2H2 FINGER DOMAIN TRANSCRIPTION FACTOR (EUROFUNG)-RELATED"/>
    <property type="match status" value="1"/>
</dbReference>
<dbReference type="Proteomes" id="UP000297280">
    <property type="component" value="Unassembled WGS sequence"/>
</dbReference>
<evidence type="ECO:0000313" key="3">
    <source>
        <dbReference type="Proteomes" id="UP000297280"/>
    </source>
</evidence>
<evidence type="ECO:0000313" key="2">
    <source>
        <dbReference type="EMBL" id="TGO81918.1"/>
    </source>
</evidence>
<dbReference type="AlphaFoldDB" id="A0A4Z1K8Z8"/>
<organism evidence="2 3">
    <name type="scientific">Botrytis porri</name>
    <dbReference type="NCBI Taxonomy" id="87229"/>
    <lineage>
        <taxon>Eukaryota</taxon>
        <taxon>Fungi</taxon>
        <taxon>Dikarya</taxon>
        <taxon>Ascomycota</taxon>
        <taxon>Pezizomycotina</taxon>
        <taxon>Leotiomycetes</taxon>
        <taxon>Helotiales</taxon>
        <taxon>Sclerotiniaceae</taxon>
        <taxon>Botrytis</taxon>
    </lineage>
</organism>
<protein>
    <recommendedName>
        <fullName evidence="4">Fungal N-terminal domain-containing protein</fullName>
    </recommendedName>
</protein>